<sequence length="234" mass="27060">MSYLFLKEEMTFFSQRKSGLLTEVKKTTKRTDIRRIELVIDSFSFDIASAIQTIKYLKSLHISYNLWIRSKAGSLATVLALGAEQVYISPYGSLAAIDPTFYMHGFPLVVHNGQPWHLNPYEFQPWVKFVNKIFENSSQAVKEFIEHLQIQAFSLESREKAKKHLAFLRQELLLITNPTYKACEQLPDYFLKELGSFDSCAYFTDLKKVGLSINLITKEQSSELRKLEKKSNQL</sequence>
<evidence type="ECO:0000313" key="2">
    <source>
        <dbReference type="Proteomes" id="UP000214610"/>
    </source>
</evidence>
<proteinExistence type="predicted"/>
<dbReference type="GeneID" id="78363360"/>
<keyword evidence="2" id="KW-1185">Reference proteome</keyword>
<dbReference type="RefSeq" id="WP_066591259.1">
    <property type="nucleotide sequence ID" value="NZ_CAMVZA010000083.1"/>
</dbReference>
<comment type="caution">
    <text evidence="1">The sequence shown here is derived from an EMBL/GenBank/DDBJ whole genome shotgun (WGS) entry which is preliminary data.</text>
</comment>
<gene>
    <name evidence="1" type="ORF">ADH67_02335</name>
</gene>
<name>A0A227KRM5_9BURK</name>
<organism evidence="1 2">
    <name type="scientific">Turicimonas muris</name>
    <dbReference type="NCBI Taxonomy" id="1796652"/>
    <lineage>
        <taxon>Bacteria</taxon>
        <taxon>Pseudomonadati</taxon>
        <taxon>Pseudomonadota</taxon>
        <taxon>Betaproteobacteria</taxon>
        <taxon>Burkholderiales</taxon>
        <taxon>Sutterellaceae</taxon>
        <taxon>Turicimonas</taxon>
    </lineage>
</organism>
<dbReference type="SUPFAM" id="SSF52096">
    <property type="entry name" value="ClpP/crotonase"/>
    <property type="match status" value="1"/>
</dbReference>
<reference evidence="2" key="1">
    <citation type="submission" date="2017-05" db="EMBL/GenBank/DDBJ databases">
        <title>Improved OligoMM genomes.</title>
        <authorList>
            <person name="Garzetti D."/>
        </authorList>
    </citation>
    <scope>NUCLEOTIDE SEQUENCE [LARGE SCALE GENOMIC DNA]</scope>
    <source>
        <strain evidence="2">YL45</strain>
    </source>
</reference>
<accession>A0A227KRM5</accession>
<evidence type="ECO:0000313" key="1">
    <source>
        <dbReference type="EMBL" id="OXE51151.1"/>
    </source>
</evidence>
<dbReference type="AlphaFoldDB" id="A0A227KRM5"/>
<dbReference type="InterPro" id="IPR029045">
    <property type="entry name" value="ClpP/crotonase-like_dom_sf"/>
</dbReference>
<dbReference type="Proteomes" id="UP000214610">
    <property type="component" value="Unassembled WGS sequence"/>
</dbReference>
<dbReference type="EMBL" id="NHMP01000001">
    <property type="protein sequence ID" value="OXE51151.1"/>
    <property type="molecule type" value="Genomic_DNA"/>
</dbReference>
<protein>
    <submittedName>
        <fullName evidence="1">Uncharacterized protein</fullName>
    </submittedName>
</protein>